<evidence type="ECO:0000256" key="10">
    <source>
        <dbReference type="ARBA" id="ARBA00026068"/>
    </source>
</evidence>
<keyword evidence="7" id="KW-0717">Septation</keyword>
<dbReference type="InterPro" id="IPR036192">
    <property type="entry name" value="Cell_div_ZapA-like_sf"/>
</dbReference>
<accession>A0A1Y6D9K9</accession>
<keyword evidence="6" id="KW-0175">Coiled coil</keyword>
<dbReference type="GO" id="GO:0000921">
    <property type="term" value="P:septin ring assembly"/>
    <property type="evidence" value="ECO:0007669"/>
    <property type="project" value="TreeGrafter"/>
</dbReference>
<dbReference type="Pfam" id="PF05164">
    <property type="entry name" value="ZapA"/>
    <property type="match status" value="1"/>
</dbReference>
<dbReference type="AlphaFoldDB" id="A0A1Y6D9K9"/>
<evidence type="ECO:0000256" key="7">
    <source>
        <dbReference type="ARBA" id="ARBA00023210"/>
    </source>
</evidence>
<evidence type="ECO:0000313" key="13">
    <source>
        <dbReference type="EMBL" id="SMF96425.1"/>
    </source>
</evidence>
<comment type="subcellular location">
    <subcellularLocation>
        <location evidence="1">Cytoplasm</location>
    </subcellularLocation>
</comment>
<evidence type="ECO:0000256" key="1">
    <source>
        <dbReference type="ARBA" id="ARBA00004496"/>
    </source>
</evidence>
<reference evidence="13 14" key="1">
    <citation type="submission" date="2016-12" db="EMBL/GenBank/DDBJ databases">
        <authorList>
            <person name="Song W.-J."/>
            <person name="Kurnit D.M."/>
        </authorList>
    </citation>
    <scope>NUCLEOTIDE SEQUENCE [LARGE SCALE GENOMIC DNA]</scope>
    <source>
        <strain evidence="13 14">175</strain>
    </source>
</reference>
<evidence type="ECO:0000256" key="3">
    <source>
        <dbReference type="ARBA" id="ARBA00015195"/>
    </source>
</evidence>
<dbReference type="PANTHER" id="PTHR34981">
    <property type="entry name" value="CELL DIVISION PROTEIN ZAPA"/>
    <property type="match status" value="1"/>
</dbReference>
<evidence type="ECO:0000256" key="4">
    <source>
        <dbReference type="ARBA" id="ARBA00022490"/>
    </source>
</evidence>
<feature type="compositionally biased region" description="Basic and acidic residues" evidence="12">
    <location>
        <begin position="83"/>
        <end position="97"/>
    </location>
</feature>
<evidence type="ECO:0000256" key="11">
    <source>
        <dbReference type="ARBA" id="ARBA00033158"/>
    </source>
</evidence>
<dbReference type="Gene3D" id="3.30.160.880">
    <property type="entry name" value="Cell division protein ZapA protomer, N-terminal domain"/>
    <property type="match status" value="1"/>
</dbReference>
<evidence type="ECO:0000256" key="8">
    <source>
        <dbReference type="ARBA" id="ARBA00023306"/>
    </source>
</evidence>
<dbReference type="OrthoDB" id="5772359at2"/>
<dbReference type="InterPro" id="IPR042233">
    <property type="entry name" value="Cell_div_ZapA_N"/>
</dbReference>
<evidence type="ECO:0000256" key="5">
    <source>
        <dbReference type="ARBA" id="ARBA00022618"/>
    </source>
</evidence>
<dbReference type="STRING" id="1760988.SAMN02949497_3822"/>
<evidence type="ECO:0000256" key="2">
    <source>
        <dbReference type="ARBA" id="ARBA00010074"/>
    </source>
</evidence>
<keyword evidence="4" id="KW-0963">Cytoplasm</keyword>
<dbReference type="GO" id="GO:0032153">
    <property type="term" value="C:cell division site"/>
    <property type="evidence" value="ECO:0007669"/>
    <property type="project" value="TreeGrafter"/>
</dbReference>
<dbReference type="GO" id="GO:0005829">
    <property type="term" value="C:cytosol"/>
    <property type="evidence" value="ECO:0007669"/>
    <property type="project" value="TreeGrafter"/>
</dbReference>
<gene>
    <name evidence="13" type="ORF">SAMN02949497_3822</name>
</gene>
<protein>
    <recommendedName>
        <fullName evidence="3">Cell division protein ZapA</fullName>
    </recommendedName>
    <alternativeName>
        <fullName evidence="11">Z ring-associated protein ZapA</fullName>
    </alternativeName>
</protein>
<organism evidence="13 14">
    <name type="scientific">Methylomagnum ishizawai</name>
    <dbReference type="NCBI Taxonomy" id="1760988"/>
    <lineage>
        <taxon>Bacteria</taxon>
        <taxon>Pseudomonadati</taxon>
        <taxon>Pseudomonadota</taxon>
        <taxon>Gammaproteobacteria</taxon>
        <taxon>Methylococcales</taxon>
        <taxon>Methylococcaceae</taxon>
        <taxon>Methylomagnum</taxon>
    </lineage>
</organism>
<dbReference type="SUPFAM" id="SSF102829">
    <property type="entry name" value="Cell division protein ZapA-like"/>
    <property type="match status" value="1"/>
</dbReference>
<keyword evidence="8" id="KW-0131">Cell cycle</keyword>
<dbReference type="GO" id="GO:0030428">
    <property type="term" value="C:cell septum"/>
    <property type="evidence" value="ECO:0007669"/>
    <property type="project" value="TreeGrafter"/>
</dbReference>
<evidence type="ECO:0000256" key="9">
    <source>
        <dbReference type="ARBA" id="ARBA00024910"/>
    </source>
</evidence>
<feature type="region of interest" description="Disordered" evidence="12">
    <location>
        <begin position="73"/>
        <end position="97"/>
    </location>
</feature>
<dbReference type="Proteomes" id="UP000192923">
    <property type="component" value="Unassembled WGS sequence"/>
</dbReference>
<name>A0A1Y6D9K9_9GAMM</name>
<dbReference type="Gene3D" id="1.20.5.50">
    <property type="match status" value="1"/>
</dbReference>
<evidence type="ECO:0000313" key="14">
    <source>
        <dbReference type="Proteomes" id="UP000192923"/>
    </source>
</evidence>
<dbReference type="GO" id="GO:0000917">
    <property type="term" value="P:division septum assembly"/>
    <property type="evidence" value="ECO:0007669"/>
    <property type="project" value="UniProtKB-KW"/>
</dbReference>
<dbReference type="PANTHER" id="PTHR34981:SF1">
    <property type="entry name" value="CELL DIVISION PROTEIN ZAPA"/>
    <property type="match status" value="1"/>
</dbReference>
<dbReference type="GO" id="GO:0043093">
    <property type="term" value="P:FtsZ-dependent cytokinesis"/>
    <property type="evidence" value="ECO:0007669"/>
    <property type="project" value="TreeGrafter"/>
</dbReference>
<dbReference type="RefSeq" id="WP_085215315.1">
    <property type="nucleotide sequence ID" value="NZ_FXAM01000001.1"/>
</dbReference>
<sequence length="97" mass="11050">MSEPNPLIKVQILGKEYPISCPEEEQHDLLLAARYLDEKMRQIRNTGRVIGTERIAVMAALNIAHELLQAHRRSVPQEAQGEYPERPARGRGNRPPE</sequence>
<evidence type="ECO:0000256" key="12">
    <source>
        <dbReference type="SAM" id="MobiDB-lite"/>
    </source>
</evidence>
<dbReference type="EMBL" id="FXAM01000001">
    <property type="protein sequence ID" value="SMF96425.1"/>
    <property type="molecule type" value="Genomic_DNA"/>
</dbReference>
<keyword evidence="14" id="KW-1185">Reference proteome</keyword>
<comment type="subunit">
    <text evidence="10">Homodimer. Interacts with FtsZ.</text>
</comment>
<comment type="similarity">
    <text evidence="2">Belongs to the ZapA family. Type 1 subfamily.</text>
</comment>
<evidence type="ECO:0000256" key="6">
    <source>
        <dbReference type="ARBA" id="ARBA00023054"/>
    </source>
</evidence>
<dbReference type="InterPro" id="IPR007838">
    <property type="entry name" value="Cell_div_ZapA-like"/>
</dbReference>
<proteinExistence type="inferred from homology"/>
<comment type="function">
    <text evidence="9">Activator of cell division through the inhibition of FtsZ GTPase activity, therefore promoting FtsZ assembly into bundles of protofilaments necessary for the formation of the division Z ring. It is recruited early at mid-cell but it is not essential for cell division.</text>
</comment>
<keyword evidence="5 13" id="KW-0132">Cell division</keyword>